<dbReference type="InterPro" id="IPR036028">
    <property type="entry name" value="SH3-like_dom_sf"/>
</dbReference>
<dbReference type="RefSeq" id="XP_030643339.1">
    <property type="nucleotide sequence ID" value="XM_030787479.1"/>
</dbReference>
<keyword evidence="1 2" id="KW-0728">SH3 domain</keyword>
<reference evidence="6" key="1">
    <citation type="submission" date="2025-08" db="UniProtKB">
        <authorList>
            <consortium name="RefSeq"/>
        </authorList>
    </citation>
    <scope>IDENTIFICATION</scope>
</reference>
<dbReference type="PANTHER" id="PTHR15176">
    <property type="entry name" value="NEPHROCYSTIN"/>
    <property type="match status" value="1"/>
</dbReference>
<gene>
    <name evidence="6" type="primary">nphp1</name>
</gene>
<dbReference type="InterPro" id="IPR030642">
    <property type="entry name" value="NPHP1_SH3"/>
</dbReference>
<dbReference type="CTD" id="4867"/>
<dbReference type="OrthoDB" id="5340910at2759"/>
<dbReference type="InParanoid" id="A0A6J2WGE2"/>
<dbReference type="Proteomes" id="UP000504632">
    <property type="component" value="Chromosome 10"/>
</dbReference>
<feature type="compositionally biased region" description="Acidic residues" evidence="3">
    <location>
        <begin position="116"/>
        <end position="159"/>
    </location>
</feature>
<dbReference type="Pfam" id="PF00018">
    <property type="entry name" value="SH3_1"/>
    <property type="match status" value="1"/>
</dbReference>
<dbReference type="CDD" id="cd11770">
    <property type="entry name" value="SH3_Nephrocystin"/>
    <property type="match status" value="1"/>
</dbReference>
<proteinExistence type="predicted"/>
<evidence type="ECO:0000313" key="5">
    <source>
        <dbReference type="Proteomes" id="UP000504632"/>
    </source>
</evidence>
<dbReference type="GeneID" id="115823430"/>
<feature type="region of interest" description="Disordered" evidence="3">
    <location>
        <begin position="57"/>
        <end position="84"/>
    </location>
</feature>
<dbReference type="PANTHER" id="PTHR15176:SF1">
    <property type="entry name" value="NEPHROCYSTIN-1"/>
    <property type="match status" value="1"/>
</dbReference>
<name>A0A6J2WGE2_CHACN</name>
<evidence type="ECO:0000259" key="4">
    <source>
        <dbReference type="PROSITE" id="PS50002"/>
    </source>
</evidence>
<dbReference type="AlphaFoldDB" id="A0A6J2WGE2"/>
<feature type="region of interest" description="Disordered" evidence="3">
    <location>
        <begin position="98"/>
        <end position="161"/>
    </location>
</feature>
<keyword evidence="5" id="KW-1185">Reference proteome</keyword>
<dbReference type="GO" id="GO:0005929">
    <property type="term" value="C:cilium"/>
    <property type="evidence" value="ECO:0007669"/>
    <property type="project" value="TreeGrafter"/>
</dbReference>
<feature type="domain" description="SH3" evidence="4">
    <location>
        <begin position="163"/>
        <end position="223"/>
    </location>
</feature>
<evidence type="ECO:0000256" key="2">
    <source>
        <dbReference type="PROSITE-ProRule" id="PRU00192"/>
    </source>
</evidence>
<dbReference type="GO" id="GO:0005737">
    <property type="term" value="C:cytoplasm"/>
    <property type="evidence" value="ECO:0007669"/>
    <property type="project" value="TreeGrafter"/>
</dbReference>
<dbReference type="InterPro" id="IPR001452">
    <property type="entry name" value="SH3_domain"/>
</dbReference>
<feature type="compositionally biased region" description="Acidic residues" evidence="3">
    <location>
        <begin position="225"/>
        <end position="243"/>
    </location>
</feature>
<dbReference type="SUPFAM" id="SSF50044">
    <property type="entry name" value="SH3-domain"/>
    <property type="match status" value="1"/>
</dbReference>
<dbReference type="PROSITE" id="PS50002">
    <property type="entry name" value="SH3"/>
    <property type="match status" value="1"/>
</dbReference>
<protein>
    <submittedName>
        <fullName evidence="6">Nephrocystin-1</fullName>
    </submittedName>
</protein>
<dbReference type="SMART" id="SM00326">
    <property type="entry name" value="SH3"/>
    <property type="match status" value="1"/>
</dbReference>
<sequence length="677" mass="76225">MPPKRRGPLQTVQRDTDDIKKKIDALSSGIDGLNEAERREASLRCSELQNAVEQRKRTLQKLTKADEPAPVANYNQRKQDEEERLLRLQEHLHTLALKLQPIESKNESEAGQSSIQEDEESGEEESEENEESADSDNVDDDDDEEEEDEEGDNDDEDIDTERKTAAVYIALSTFKGEQEGDLSMQKGEVLTILKKNMDGWWLGQDSKGNQGLVPRTFLKEYSGEEKEEESEVEENSADEEEEEPKAKQSASSNWDTVRRAITEIDATDVLSAMGAIPPGFRPSTLSKLLDEGITHRGSHYTQPELSQSQLSFNDLFLDPDSGKVRLRQSRVCLTLTLWSCRMIPPPGVGLQVLSRHIRFCAFNGTEVLSNVHTVRATYNPKSPKTWRFSPRMSGVLPSLLDGDCFLRCHSPSPNLGILFELGVTYIRNSTGERGDLSCGWAFLKLFDKNGTPIPLRTQELTVHGGTPYERDVEMDTTSTKRASATPTGVLQQMLMARKLPKLLVKLKSPSTRIRTLLNLLPDTIVGSLSCVPLLALYRQLLADTLLLNRVTMQNADLLCSSVLATFPQVLDQPDLMDALRLAWMKAESMLKRHEKNDIAVLKREFENVYMSSVYPLLFMTEMPRPQWADEGVETQRARVIYNPALQNPMATMLSSEHTHQAFDITQVTYDLISSARH</sequence>
<dbReference type="Gene3D" id="2.30.30.40">
    <property type="entry name" value="SH3 Domains"/>
    <property type="match status" value="1"/>
</dbReference>
<dbReference type="GO" id="GO:0090251">
    <property type="term" value="P:protein localization involved in establishment of planar polarity"/>
    <property type="evidence" value="ECO:0007669"/>
    <property type="project" value="TreeGrafter"/>
</dbReference>
<organism evidence="5 6">
    <name type="scientific">Chanos chanos</name>
    <name type="common">Milkfish</name>
    <name type="synonym">Mugil chanos</name>
    <dbReference type="NCBI Taxonomy" id="29144"/>
    <lineage>
        <taxon>Eukaryota</taxon>
        <taxon>Metazoa</taxon>
        <taxon>Chordata</taxon>
        <taxon>Craniata</taxon>
        <taxon>Vertebrata</taxon>
        <taxon>Euteleostomi</taxon>
        <taxon>Actinopterygii</taxon>
        <taxon>Neopterygii</taxon>
        <taxon>Teleostei</taxon>
        <taxon>Ostariophysi</taxon>
        <taxon>Gonorynchiformes</taxon>
        <taxon>Chanidae</taxon>
        <taxon>Chanos</taxon>
    </lineage>
</organism>
<accession>A0A6J2WGE2</accession>
<evidence type="ECO:0000313" key="6">
    <source>
        <dbReference type="RefSeq" id="XP_030643339.1"/>
    </source>
</evidence>
<evidence type="ECO:0000256" key="3">
    <source>
        <dbReference type="SAM" id="MobiDB-lite"/>
    </source>
</evidence>
<evidence type="ECO:0000256" key="1">
    <source>
        <dbReference type="ARBA" id="ARBA00022443"/>
    </source>
</evidence>
<dbReference type="InterPro" id="IPR039687">
    <property type="entry name" value="NPHP1"/>
</dbReference>
<feature type="region of interest" description="Disordered" evidence="3">
    <location>
        <begin position="220"/>
        <end position="254"/>
    </location>
</feature>